<gene>
    <name evidence="2" type="ORF">FZO89_04400</name>
</gene>
<protein>
    <submittedName>
        <fullName evidence="2">Uncharacterized protein</fullName>
    </submittedName>
</protein>
<dbReference type="Proteomes" id="UP000324973">
    <property type="component" value="Unassembled WGS sequence"/>
</dbReference>
<organism evidence="2 3">
    <name type="scientific">Luteimonas viscosa</name>
    <dbReference type="NCBI Taxonomy" id="1132694"/>
    <lineage>
        <taxon>Bacteria</taxon>
        <taxon>Pseudomonadati</taxon>
        <taxon>Pseudomonadota</taxon>
        <taxon>Gammaproteobacteria</taxon>
        <taxon>Lysobacterales</taxon>
        <taxon>Lysobacteraceae</taxon>
        <taxon>Luteimonas</taxon>
    </lineage>
</organism>
<dbReference type="AlphaFoldDB" id="A0A5D4XP54"/>
<proteinExistence type="predicted"/>
<dbReference type="RefSeq" id="WP_149102112.1">
    <property type="nucleotide sequence ID" value="NZ_VTFT01000001.1"/>
</dbReference>
<dbReference type="OrthoDB" id="5959052at2"/>
<keyword evidence="1" id="KW-0472">Membrane</keyword>
<comment type="caution">
    <text evidence="2">The sequence shown here is derived from an EMBL/GenBank/DDBJ whole genome shotgun (WGS) entry which is preliminary data.</text>
</comment>
<reference evidence="2 3" key="1">
    <citation type="submission" date="2019-08" db="EMBL/GenBank/DDBJ databases">
        <title>Luteimonas viscosus sp. nov., isolated from soil of a sunflower field.</title>
        <authorList>
            <person name="Jianli Z."/>
            <person name="Ying Z."/>
        </authorList>
    </citation>
    <scope>NUCLEOTIDE SEQUENCE [LARGE SCALE GENOMIC DNA]</scope>
    <source>
        <strain evidence="2 3">XBU10</strain>
    </source>
</reference>
<dbReference type="EMBL" id="VTFT01000001">
    <property type="protein sequence ID" value="TYT25561.1"/>
    <property type="molecule type" value="Genomic_DNA"/>
</dbReference>
<feature type="transmembrane region" description="Helical" evidence="1">
    <location>
        <begin position="82"/>
        <end position="105"/>
    </location>
</feature>
<evidence type="ECO:0000313" key="3">
    <source>
        <dbReference type="Proteomes" id="UP000324973"/>
    </source>
</evidence>
<keyword evidence="1" id="KW-1133">Transmembrane helix</keyword>
<name>A0A5D4XP54_9GAMM</name>
<evidence type="ECO:0000256" key="1">
    <source>
        <dbReference type="SAM" id="Phobius"/>
    </source>
</evidence>
<accession>A0A5D4XP54</accession>
<keyword evidence="3" id="KW-1185">Reference proteome</keyword>
<sequence>MNDTDVIRRLMLAVERLERAADHQATQAQHAADRVQHAQAAAGDLAAIRNAEEAQFRQAMARLFLDHQSRTELALRPAVRRAWQWLAAISVGLALLVFGFLVLLGHEYTRLQDARARADAAEVSAEVQRAARQVEITSCGGRPCIQLDPEAPVWRSRGREYVLVDGTAD</sequence>
<evidence type="ECO:0000313" key="2">
    <source>
        <dbReference type="EMBL" id="TYT25561.1"/>
    </source>
</evidence>
<keyword evidence="1" id="KW-0812">Transmembrane</keyword>